<dbReference type="AlphaFoldDB" id="A0A8J8T483"/>
<dbReference type="EMBL" id="RRYP01006929">
    <property type="protein sequence ID" value="TNV80853.1"/>
    <property type="molecule type" value="Genomic_DNA"/>
</dbReference>
<evidence type="ECO:0000313" key="1">
    <source>
        <dbReference type="EMBL" id="TNV80853.1"/>
    </source>
</evidence>
<proteinExistence type="predicted"/>
<name>A0A8J8T483_HALGN</name>
<organism evidence="1 2">
    <name type="scientific">Halteria grandinella</name>
    <dbReference type="NCBI Taxonomy" id="5974"/>
    <lineage>
        <taxon>Eukaryota</taxon>
        <taxon>Sar</taxon>
        <taxon>Alveolata</taxon>
        <taxon>Ciliophora</taxon>
        <taxon>Intramacronucleata</taxon>
        <taxon>Spirotrichea</taxon>
        <taxon>Stichotrichia</taxon>
        <taxon>Sporadotrichida</taxon>
        <taxon>Halteriidae</taxon>
        <taxon>Halteria</taxon>
    </lineage>
</organism>
<comment type="caution">
    <text evidence="1">The sequence shown here is derived from an EMBL/GenBank/DDBJ whole genome shotgun (WGS) entry which is preliminary data.</text>
</comment>
<reference evidence="1" key="1">
    <citation type="submission" date="2019-06" db="EMBL/GenBank/DDBJ databases">
        <authorList>
            <person name="Zheng W."/>
        </authorList>
    </citation>
    <scope>NUCLEOTIDE SEQUENCE</scope>
    <source>
        <strain evidence="1">QDHG01</strain>
    </source>
</reference>
<protein>
    <submittedName>
        <fullName evidence="1">Uncharacterized protein</fullName>
    </submittedName>
</protein>
<keyword evidence="2" id="KW-1185">Reference proteome</keyword>
<gene>
    <name evidence="1" type="ORF">FGO68_gene5068</name>
</gene>
<evidence type="ECO:0000313" key="2">
    <source>
        <dbReference type="Proteomes" id="UP000785679"/>
    </source>
</evidence>
<sequence length="75" mass="8592">MLLLFEIQDPQVQQFCTVDLELFIFVINYNLVISSIYYLGPPFQIDSFLLSSTLEPSIALNSEHKLSVSEFFTAL</sequence>
<accession>A0A8J8T483</accession>
<dbReference type="Proteomes" id="UP000785679">
    <property type="component" value="Unassembled WGS sequence"/>
</dbReference>